<comment type="caution">
    <text evidence="3">The sequence shown here is derived from an EMBL/GenBank/DDBJ whole genome shotgun (WGS) entry which is preliminary data.</text>
</comment>
<keyword evidence="4" id="KW-1185">Reference proteome</keyword>
<evidence type="ECO:0000256" key="1">
    <source>
        <dbReference type="ARBA" id="ARBA00022723"/>
    </source>
</evidence>
<gene>
    <name evidence="3" type="ORF">Fmac_009667</name>
</gene>
<evidence type="ECO:0000313" key="3">
    <source>
        <dbReference type="EMBL" id="KAL2341727.1"/>
    </source>
</evidence>
<evidence type="ECO:0000313" key="4">
    <source>
        <dbReference type="Proteomes" id="UP001603857"/>
    </source>
</evidence>
<reference evidence="3 4" key="1">
    <citation type="submission" date="2024-08" db="EMBL/GenBank/DDBJ databases">
        <title>Insights into the chromosomal genome structure of Flemingia macrophylla.</title>
        <authorList>
            <person name="Ding Y."/>
            <person name="Zhao Y."/>
            <person name="Bi W."/>
            <person name="Wu M."/>
            <person name="Zhao G."/>
            <person name="Gong Y."/>
            <person name="Li W."/>
            <person name="Zhang P."/>
        </authorList>
    </citation>
    <scope>NUCLEOTIDE SEQUENCE [LARGE SCALE GENOMIC DNA]</scope>
    <source>
        <strain evidence="3">DYQJB</strain>
        <tissue evidence="3">Leaf</tissue>
    </source>
</reference>
<feature type="compositionally biased region" description="Polar residues" evidence="2">
    <location>
        <begin position="99"/>
        <end position="109"/>
    </location>
</feature>
<organism evidence="3 4">
    <name type="scientific">Flemingia macrophylla</name>
    <dbReference type="NCBI Taxonomy" id="520843"/>
    <lineage>
        <taxon>Eukaryota</taxon>
        <taxon>Viridiplantae</taxon>
        <taxon>Streptophyta</taxon>
        <taxon>Embryophyta</taxon>
        <taxon>Tracheophyta</taxon>
        <taxon>Spermatophyta</taxon>
        <taxon>Magnoliopsida</taxon>
        <taxon>eudicotyledons</taxon>
        <taxon>Gunneridae</taxon>
        <taxon>Pentapetalae</taxon>
        <taxon>rosids</taxon>
        <taxon>fabids</taxon>
        <taxon>Fabales</taxon>
        <taxon>Fabaceae</taxon>
        <taxon>Papilionoideae</taxon>
        <taxon>50 kb inversion clade</taxon>
        <taxon>NPAAA clade</taxon>
        <taxon>indigoferoid/millettioid clade</taxon>
        <taxon>Phaseoleae</taxon>
        <taxon>Flemingia</taxon>
    </lineage>
</organism>
<dbReference type="Proteomes" id="UP001603857">
    <property type="component" value="Unassembled WGS sequence"/>
</dbReference>
<dbReference type="PANTHER" id="PTHR22814:SF320">
    <property type="entry name" value="OS01G0309800 PROTEIN"/>
    <property type="match status" value="1"/>
</dbReference>
<name>A0ABD1N0X3_9FABA</name>
<dbReference type="SUPFAM" id="SSF55008">
    <property type="entry name" value="HMA, heavy metal-associated domain"/>
    <property type="match status" value="1"/>
</dbReference>
<dbReference type="EMBL" id="JBGMDY010000003">
    <property type="protein sequence ID" value="KAL2341727.1"/>
    <property type="molecule type" value="Genomic_DNA"/>
</dbReference>
<dbReference type="GO" id="GO:0046872">
    <property type="term" value="F:metal ion binding"/>
    <property type="evidence" value="ECO:0007669"/>
    <property type="project" value="UniProtKB-KW"/>
</dbReference>
<accession>A0ABD1N0X3</accession>
<sequence>MDCNGCVQKIKKALRGLYDPEKIVKAIKKTRKIATICNIEPVEVEPSSQPTEPEREGNAQVTEATQHVEIPPTQVEKPPRDTPLHEQTQHEATPPPTHAENNLNQQSPRTNDVKDVHWIHHNPPNYGNRFGYGRNHNYVEHCGERQHPSQTFLQEPPQPFYVTHSYNTYRPSPYVTEYEYVRSPPRHTHYSSGHCQNGNGNITSMFSDENPNACRIV</sequence>
<proteinExistence type="predicted"/>
<evidence type="ECO:0000256" key="2">
    <source>
        <dbReference type="SAM" id="MobiDB-lite"/>
    </source>
</evidence>
<evidence type="ECO:0008006" key="5">
    <source>
        <dbReference type="Google" id="ProtNLM"/>
    </source>
</evidence>
<feature type="compositionally biased region" description="Basic and acidic residues" evidence="2">
    <location>
        <begin position="77"/>
        <end position="89"/>
    </location>
</feature>
<keyword evidence="1" id="KW-0479">Metal-binding</keyword>
<protein>
    <recommendedName>
        <fullName evidence="5">HMA domain-containing protein</fullName>
    </recommendedName>
</protein>
<feature type="region of interest" description="Disordered" evidence="2">
    <location>
        <begin position="42"/>
        <end position="109"/>
    </location>
</feature>
<dbReference type="InterPro" id="IPR006121">
    <property type="entry name" value="HMA_dom"/>
</dbReference>
<dbReference type="CDD" id="cd00371">
    <property type="entry name" value="HMA"/>
    <property type="match status" value="1"/>
</dbReference>
<dbReference type="InterPro" id="IPR036163">
    <property type="entry name" value="HMA_dom_sf"/>
</dbReference>
<dbReference type="PANTHER" id="PTHR22814">
    <property type="entry name" value="COPPER TRANSPORT PROTEIN ATOX1-RELATED"/>
    <property type="match status" value="1"/>
</dbReference>
<dbReference type="AlphaFoldDB" id="A0ABD1N0X3"/>